<feature type="domain" description="HTH lacI-type" evidence="4">
    <location>
        <begin position="4"/>
        <end position="59"/>
    </location>
</feature>
<dbReference type="PRINTS" id="PR00036">
    <property type="entry name" value="HTHLACI"/>
</dbReference>
<dbReference type="GO" id="GO:0003700">
    <property type="term" value="F:DNA-binding transcription factor activity"/>
    <property type="evidence" value="ECO:0007669"/>
    <property type="project" value="TreeGrafter"/>
</dbReference>
<dbReference type="PROSITE" id="PS50932">
    <property type="entry name" value="HTH_LACI_2"/>
    <property type="match status" value="1"/>
</dbReference>
<dbReference type="SMART" id="SM00354">
    <property type="entry name" value="HTH_LACI"/>
    <property type="match status" value="1"/>
</dbReference>
<protein>
    <submittedName>
        <fullName evidence="5">Transcriptional regulator</fullName>
    </submittedName>
</protein>
<dbReference type="Pfam" id="PF00356">
    <property type="entry name" value="LacI"/>
    <property type="match status" value="1"/>
</dbReference>
<dbReference type="Gene3D" id="3.40.50.2300">
    <property type="match status" value="2"/>
</dbReference>
<dbReference type="CDD" id="cd01392">
    <property type="entry name" value="HTH_LacI"/>
    <property type="match status" value="1"/>
</dbReference>
<keyword evidence="3" id="KW-0804">Transcription</keyword>
<accession>K7RUA9</accession>
<dbReference type="KEGG" id="pbo:PACID_06690"/>
<keyword evidence="2" id="KW-0238">DNA-binding</keyword>
<sequence length="350" mass="36241">MAQVTLSDVARTAGVSLATTSRVLNGSSRVPGKAISQRVMQAAEKLGYVPNASAQALARSSSGLLGVVIQDLEDPYFSAVAAGFQEAAGGQGQLVLMAQTSRDADLTIVALGGLNAQRVDGVLMVGSLDLSAEQRAVFSDQLARVEARGGQVVTVGQSYGIGRTVYPADRDGGRAIGQAAIAGGYQRFALLDDVTRAPSAVDRAAGFAAAIEESGGRIEYHVPAPVTAAGGRVAGDALVRHLEEHPGGPMCFFAMTDAVAVAAMGRALHAGIRVPDELGVVGFDGIAAGRDIAPSLTTFDLPLRDIGRRAFELVHHPEDADLPETWEVHEDTITIPGRLWQGGSTSPPPT</sequence>
<proteinExistence type="predicted"/>
<dbReference type="InterPro" id="IPR028082">
    <property type="entry name" value="Peripla_BP_I"/>
</dbReference>
<evidence type="ECO:0000259" key="4">
    <source>
        <dbReference type="PROSITE" id="PS50932"/>
    </source>
</evidence>
<organism evidence="5 6">
    <name type="scientific">Acidipropionibacterium acidipropionici (strain ATCC 4875 / DSM 20272 / JCM 6432 / NBRC 12425 / NCIMB 8070 / 4)</name>
    <name type="common">Propionibacterium acidipropionici</name>
    <dbReference type="NCBI Taxonomy" id="1171373"/>
    <lineage>
        <taxon>Bacteria</taxon>
        <taxon>Bacillati</taxon>
        <taxon>Actinomycetota</taxon>
        <taxon>Actinomycetes</taxon>
        <taxon>Propionibacteriales</taxon>
        <taxon>Propionibacteriaceae</taxon>
        <taxon>Acidipropionibacterium</taxon>
    </lineage>
</organism>
<keyword evidence="1" id="KW-0805">Transcription regulation</keyword>
<dbReference type="AlphaFoldDB" id="K7RUA9"/>
<dbReference type="Proteomes" id="UP000000214">
    <property type="component" value="Chromosome"/>
</dbReference>
<name>K7RUA9_ACIA4</name>
<dbReference type="SUPFAM" id="SSF53822">
    <property type="entry name" value="Periplasmic binding protein-like I"/>
    <property type="match status" value="1"/>
</dbReference>
<dbReference type="Pfam" id="PF13377">
    <property type="entry name" value="Peripla_BP_3"/>
    <property type="match status" value="1"/>
</dbReference>
<dbReference type="PATRIC" id="fig|1171373.8.peg.676"/>
<dbReference type="eggNOG" id="COG1609">
    <property type="taxonomic scope" value="Bacteria"/>
</dbReference>
<dbReference type="RefSeq" id="WP_015069421.1">
    <property type="nucleotide sequence ID" value="NC_019395.1"/>
</dbReference>
<dbReference type="HOGENOM" id="CLU_037628_6_4_11"/>
<dbReference type="EMBL" id="CP003493">
    <property type="protein sequence ID" value="AFV88508.1"/>
    <property type="molecule type" value="Genomic_DNA"/>
</dbReference>
<reference evidence="5 6" key="1">
    <citation type="journal article" date="2012" name="BMC Genomics">
        <title>The genome sequence of Propionibacterium acidipropionici provides insights into its biotechnological and industrial potential.</title>
        <authorList>
            <person name="Parizzi L.P."/>
            <person name="Grassi M.C."/>
            <person name="Llerena L.A."/>
            <person name="Carazzolle M.F."/>
            <person name="Queiroz V.L."/>
            <person name="Lunardi I."/>
            <person name="Zeidler A.F."/>
            <person name="Teixeira P.J."/>
            <person name="Mieczkowski P."/>
            <person name="Rincones J."/>
            <person name="Pereira G.A."/>
        </authorList>
    </citation>
    <scope>NUCLEOTIDE SEQUENCE [LARGE SCALE GENOMIC DNA]</scope>
    <source>
        <strain evidence="6">ATCC 4875 / DSM 20272 / JCM 6432 / NBRC 12425 / NCIMB 8070</strain>
    </source>
</reference>
<dbReference type="Gene3D" id="1.10.260.40">
    <property type="entry name" value="lambda repressor-like DNA-binding domains"/>
    <property type="match status" value="1"/>
</dbReference>
<dbReference type="InterPro" id="IPR000843">
    <property type="entry name" value="HTH_LacI"/>
</dbReference>
<gene>
    <name evidence="5" type="ordered locus">PACID_06690</name>
</gene>
<evidence type="ECO:0000256" key="3">
    <source>
        <dbReference type="ARBA" id="ARBA00023163"/>
    </source>
</evidence>
<dbReference type="PANTHER" id="PTHR30146:SF153">
    <property type="entry name" value="LACTOSE OPERON REPRESSOR"/>
    <property type="match status" value="1"/>
</dbReference>
<dbReference type="InterPro" id="IPR046335">
    <property type="entry name" value="LacI/GalR-like_sensor"/>
</dbReference>
<dbReference type="InterPro" id="IPR010982">
    <property type="entry name" value="Lambda_DNA-bd_dom_sf"/>
</dbReference>
<dbReference type="PANTHER" id="PTHR30146">
    <property type="entry name" value="LACI-RELATED TRANSCRIPTIONAL REPRESSOR"/>
    <property type="match status" value="1"/>
</dbReference>
<evidence type="ECO:0000313" key="6">
    <source>
        <dbReference type="Proteomes" id="UP000000214"/>
    </source>
</evidence>
<evidence type="ECO:0000256" key="1">
    <source>
        <dbReference type="ARBA" id="ARBA00023015"/>
    </source>
</evidence>
<evidence type="ECO:0000256" key="2">
    <source>
        <dbReference type="ARBA" id="ARBA00023125"/>
    </source>
</evidence>
<dbReference type="GO" id="GO:0000976">
    <property type="term" value="F:transcription cis-regulatory region binding"/>
    <property type="evidence" value="ECO:0007669"/>
    <property type="project" value="TreeGrafter"/>
</dbReference>
<dbReference type="SUPFAM" id="SSF47413">
    <property type="entry name" value="lambda repressor-like DNA-binding domains"/>
    <property type="match status" value="1"/>
</dbReference>
<evidence type="ECO:0000313" key="5">
    <source>
        <dbReference type="EMBL" id="AFV88508.1"/>
    </source>
</evidence>
<dbReference type="CDD" id="cd06267">
    <property type="entry name" value="PBP1_LacI_sugar_binding-like"/>
    <property type="match status" value="1"/>
</dbReference>
<dbReference type="STRING" id="1171373.PACID_06690"/>